<evidence type="ECO:0000313" key="6">
    <source>
        <dbReference type="Proteomes" id="UP000251714"/>
    </source>
</evidence>
<feature type="transmembrane region" description="Helical" evidence="1">
    <location>
        <begin position="1143"/>
        <end position="1163"/>
    </location>
</feature>
<evidence type="ECO:0000313" key="5">
    <source>
        <dbReference type="EMBL" id="RBA17609.1"/>
    </source>
</evidence>
<feature type="domain" description="AMP-binding enzyme C-terminal" evidence="3">
    <location>
        <begin position="449"/>
        <end position="528"/>
    </location>
</feature>
<feature type="domain" description="AMP-dependent synthetase/ligase" evidence="2">
    <location>
        <begin position="42"/>
        <end position="398"/>
    </location>
</feature>
<dbReference type="EMBL" id="PKMI01000016">
    <property type="protein sequence ID" value="RBA17609.1"/>
    <property type="molecule type" value="Genomic_DNA"/>
</dbReference>
<feature type="transmembrane region" description="Helical" evidence="1">
    <location>
        <begin position="1094"/>
        <end position="1115"/>
    </location>
</feature>
<gene>
    <name evidence="5" type="ORF">FPRO05_11324</name>
</gene>
<feature type="domain" description="Rhodopsin" evidence="4">
    <location>
        <begin position="1025"/>
        <end position="1237"/>
    </location>
</feature>
<dbReference type="Gene3D" id="3.30.300.30">
    <property type="match status" value="1"/>
</dbReference>
<dbReference type="InterPro" id="IPR000873">
    <property type="entry name" value="AMP-dep_synth/lig_dom"/>
</dbReference>
<dbReference type="InterPro" id="IPR045851">
    <property type="entry name" value="AMP-bd_C_sf"/>
</dbReference>
<reference evidence="5 6" key="1">
    <citation type="submission" date="2017-12" db="EMBL/GenBank/DDBJ databases">
        <title>Genome sequence of the mycotoxigenic crop pathogen Fusarium proliferatum, strain ITEM 2341 from Date Palm.</title>
        <authorList>
            <person name="Almiman B.F."/>
            <person name="Shittu T.A."/>
            <person name="Muthumeenakshi S."/>
            <person name="Baroncelli R."/>
            <person name="Sreenivasaprasada S."/>
        </authorList>
    </citation>
    <scope>NUCLEOTIDE SEQUENCE [LARGE SCALE GENOMIC DNA]</scope>
    <source>
        <strain evidence="5 6">ITEM 2341</strain>
    </source>
</reference>
<dbReference type="InterPro" id="IPR049326">
    <property type="entry name" value="Rhodopsin_dom_fungi"/>
</dbReference>
<protein>
    <submittedName>
        <fullName evidence="5">Uncharacterized protein</fullName>
    </submittedName>
</protein>
<dbReference type="Pfam" id="PF00501">
    <property type="entry name" value="AMP-binding"/>
    <property type="match status" value="1"/>
</dbReference>
<dbReference type="InterPro" id="IPR025110">
    <property type="entry name" value="AMP-bd_C"/>
</dbReference>
<sequence>MIYQSQNPKISFSPKQTLWSWILESKPLSSDSNAPGFTDALTKEHISFKSFKDYATTLSSALVTNYNISENDTVVVFAKNSIWYPVATLAAARVGAVACGISPEYTDDECCYSLKTSKAKVIFATVDNFDIASAAAKKAGIAPENVLLLEGSRQGVTSIQGILKSSKTLAEAPAFQIADGKSNRDICACLCFSSGTTGLPKAVMISHANIIAQCIQTADITLPNHNRILAALPFHHISGIIHQLHLPIHLNANVFVLSKFTLDSLLKTASENKIRELIIVPPILIRLVREPELVAKYDLSHVGRFSSGAAPLSREILSLLEKTFPGTGFKQGYGMTESCSTITAHPPSKYAYKYAHHVGMLVGSTEVRIVDIDTGEDCAVGKAGEIWARGPQVAMGYLDNLEATESTFDKDGFLHTGDIGYFDHDGMLAITDRLKEIIKVKGIGVAPAELEGLLLGHPHVDDVAVCGVPDERAGERPKAFVVLKSSQDLRPVEAAKGIFEYVRKEKARHKWLKEIELVSTIPKSPAGKILRRKLQDPASSASGNIVVRNSKVVAKLSFQHSITWNLIMDAARVAKPAITSIVPPELLGDVFSQLCSHCSDDVDSEDNAANTNALLALTQTCRYFRSIAMPILFHSLGPHLPSTYIFRVLDNQPDLAHMVKHLCLPLTTPKSSSIMADPVVLARFANRLSLSRDWVERTQFSVVDAEMCLAMALCSDIERLKIQIADDQLFGHPRHFEILYSLLENRRHEDMFPKLRHLDIDKTQCIQFSLCDPEPILLLRGATRLRTLIFRGPATERHGNQNSESNIQDFCAGVANIAEIQILGWPFFTDNWQTRALERILGAARNLKTFKFVSVGSGYWHTDAGSEISPAQLLGFLSPETEKTLQHLSLNFDSRSVPSRLGFSQPKPIRPQQIKQFTSLNNLEVDPLCYCIQDNGEEDDIEQETYLVDFLPQTVQTLTILLDRWARYGLMYDSTLLAQRVRSGEFPNLKRVQVDAPIWCMMPLRNSGDDDWDKEQQVKLSDMKICLVIGTGLVIFNVTLGFGKDQSEVDPAVVPTIALTGTIFGIFGVLSAAWSKTSFALTLIRLVDGWTSWFLWFLIIATNIAMNLVIVFSFVKCTPARKVWHSSLPGTCWNPMVATYYNIFAGAFSGLVDLILCVIAWTIIWKLSMRTREKIGVGVALTFGIFAAAAAAAKCYKMLGLSSKNRTLDRVGIIIWSTTECAVTIMAASIPVMRVLVLRVYCRTPNQISNRPLRTLRIISTVDKRASTNNTMPSYNTEEGANMLTEQGFRDLSLPSRTISARQSDIGLYEIDRNG</sequence>
<feature type="transmembrane region" description="Helical" evidence="1">
    <location>
        <begin position="1175"/>
        <end position="1193"/>
    </location>
</feature>
<dbReference type="PANTHER" id="PTHR24096:SF391">
    <property type="entry name" value="LONG-CHAIN-FATTY-ACID--COA LIGASE HEIMDALL-RELATED"/>
    <property type="match status" value="1"/>
</dbReference>
<dbReference type="InterPro" id="IPR042099">
    <property type="entry name" value="ANL_N_sf"/>
</dbReference>
<dbReference type="GO" id="GO:0004467">
    <property type="term" value="F:long-chain fatty acid-CoA ligase activity"/>
    <property type="evidence" value="ECO:0007669"/>
    <property type="project" value="TreeGrafter"/>
</dbReference>
<dbReference type="SUPFAM" id="SSF56801">
    <property type="entry name" value="Acetyl-CoA synthetase-like"/>
    <property type="match status" value="1"/>
</dbReference>
<evidence type="ECO:0000259" key="3">
    <source>
        <dbReference type="Pfam" id="PF13193"/>
    </source>
</evidence>
<dbReference type="Pfam" id="PF13193">
    <property type="entry name" value="AMP-binding_C"/>
    <property type="match status" value="1"/>
</dbReference>
<feature type="transmembrane region" description="Helical" evidence="1">
    <location>
        <begin position="1054"/>
        <end position="1074"/>
    </location>
</feature>
<proteinExistence type="predicted"/>
<feature type="transmembrane region" description="Helical" evidence="1">
    <location>
        <begin position="1025"/>
        <end position="1042"/>
    </location>
</feature>
<evidence type="ECO:0000259" key="2">
    <source>
        <dbReference type="Pfam" id="PF00501"/>
    </source>
</evidence>
<evidence type="ECO:0000256" key="1">
    <source>
        <dbReference type="SAM" id="Phobius"/>
    </source>
</evidence>
<dbReference type="GO" id="GO:0005737">
    <property type="term" value="C:cytoplasm"/>
    <property type="evidence" value="ECO:0007669"/>
    <property type="project" value="TreeGrafter"/>
</dbReference>
<comment type="caution">
    <text evidence="5">The sequence shown here is derived from an EMBL/GenBank/DDBJ whole genome shotgun (WGS) entry which is preliminary data.</text>
</comment>
<dbReference type="Proteomes" id="UP000251714">
    <property type="component" value="Unassembled WGS sequence"/>
</dbReference>
<dbReference type="InterPro" id="IPR020845">
    <property type="entry name" value="AMP-binding_CS"/>
</dbReference>
<feature type="transmembrane region" description="Helical" evidence="1">
    <location>
        <begin position="1213"/>
        <end position="1237"/>
    </location>
</feature>
<dbReference type="GO" id="GO:0042759">
    <property type="term" value="P:long-chain fatty acid biosynthetic process"/>
    <property type="evidence" value="ECO:0007669"/>
    <property type="project" value="TreeGrafter"/>
</dbReference>
<dbReference type="PROSITE" id="PS00455">
    <property type="entry name" value="AMP_BINDING"/>
    <property type="match status" value="1"/>
</dbReference>
<dbReference type="Gene3D" id="3.40.50.12780">
    <property type="entry name" value="N-terminal domain of ligase-like"/>
    <property type="match status" value="1"/>
</dbReference>
<name>A0A365N9X9_GIBIN</name>
<organism evidence="5 6">
    <name type="scientific">Gibberella intermedia</name>
    <name type="common">Bulb rot disease fungus</name>
    <name type="synonym">Fusarium proliferatum</name>
    <dbReference type="NCBI Taxonomy" id="948311"/>
    <lineage>
        <taxon>Eukaryota</taxon>
        <taxon>Fungi</taxon>
        <taxon>Dikarya</taxon>
        <taxon>Ascomycota</taxon>
        <taxon>Pezizomycotina</taxon>
        <taxon>Sordariomycetes</taxon>
        <taxon>Hypocreomycetidae</taxon>
        <taxon>Hypocreales</taxon>
        <taxon>Nectriaceae</taxon>
        <taxon>Fusarium</taxon>
        <taxon>Fusarium fujikuroi species complex</taxon>
    </lineage>
</organism>
<dbReference type="CDD" id="cd05911">
    <property type="entry name" value="Firefly_Luc_like"/>
    <property type="match status" value="1"/>
</dbReference>
<dbReference type="Pfam" id="PF20684">
    <property type="entry name" value="Fung_rhodopsin"/>
    <property type="match status" value="1"/>
</dbReference>
<dbReference type="PANTHER" id="PTHR24096">
    <property type="entry name" value="LONG-CHAIN-FATTY-ACID--COA LIGASE"/>
    <property type="match status" value="1"/>
</dbReference>
<keyword evidence="1" id="KW-0472">Membrane</keyword>
<evidence type="ECO:0000259" key="4">
    <source>
        <dbReference type="Pfam" id="PF20684"/>
    </source>
</evidence>
<accession>A0A365N9X9</accession>
<keyword evidence="1" id="KW-1133">Transmembrane helix</keyword>
<keyword evidence="1" id="KW-0812">Transmembrane</keyword>